<reference evidence="5" key="1">
    <citation type="journal article" date="2014" name="Front. Microbiol.">
        <title>High frequency of phylogenetically diverse reductive dehalogenase-homologous genes in deep subseafloor sedimentary metagenomes.</title>
        <authorList>
            <person name="Kawai M."/>
            <person name="Futagami T."/>
            <person name="Toyoda A."/>
            <person name="Takaki Y."/>
            <person name="Nishi S."/>
            <person name="Hori S."/>
            <person name="Arai W."/>
            <person name="Tsubouchi T."/>
            <person name="Morono Y."/>
            <person name="Uchiyama I."/>
            <person name="Ito T."/>
            <person name="Fujiyama A."/>
            <person name="Inagaki F."/>
            <person name="Takami H."/>
        </authorList>
    </citation>
    <scope>NUCLEOTIDE SEQUENCE</scope>
    <source>
        <strain evidence="5">Expedition CK06-06</strain>
    </source>
</reference>
<feature type="domain" description="TonB-dependent receptor-like beta-barrel" evidence="4">
    <location>
        <begin position="32"/>
        <end position="177"/>
    </location>
</feature>
<keyword evidence="3" id="KW-0998">Cell outer membrane</keyword>
<comment type="subcellular location">
    <subcellularLocation>
        <location evidence="1">Cell outer membrane</location>
    </subcellularLocation>
</comment>
<dbReference type="InterPro" id="IPR036942">
    <property type="entry name" value="Beta-barrel_TonB_sf"/>
</dbReference>
<protein>
    <recommendedName>
        <fullName evidence="4">TonB-dependent receptor-like beta-barrel domain-containing protein</fullName>
    </recommendedName>
</protein>
<proteinExistence type="predicted"/>
<evidence type="ECO:0000256" key="2">
    <source>
        <dbReference type="ARBA" id="ARBA00023136"/>
    </source>
</evidence>
<sequence>YAGNRRRFGVLGGDYKLARAFADRNRLEPGTTTFASEKERLINSTDFTDGARLINHSRLMHVEGKYDFNEWISWADFEIGSNYRFYDLVSEGSIFPDTANNDITFYEYGGYLKASRKFLDEDLSVTASVRYDKSENFDDHLSPRISALYTFREKHNFRASFLTGYRNPGAKEQFMNKDIGPARLLGGLSELVSPYNLPMNGIFRKKVYAFNDAVNANLYSEK</sequence>
<dbReference type="InterPro" id="IPR000531">
    <property type="entry name" value="Beta-barrel_TonB"/>
</dbReference>
<organism evidence="5">
    <name type="scientific">marine sediment metagenome</name>
    <dbReference type="NCBI Taxonomy" id="412755"/>
    <lineage>
        <taxon>unclassified sequences</taxon>
        <taxon>metagenomes</taxon>
        <taxon>ecological metagenomes</taxon>
    </lineage>
</organism>
<accession>X1KS70</accession>
<keyword evidence="2" id="KW-0472">Membrane</keyword>
<dbReference type="GO" id="GO:0009279">
    <property type="term" value="C:cell outer membrane"/>
    <property type="evidence" value="ECO:0007669"/>
    <property type="project" value="UniProtKB-SubCell"/>
</dbReference>
<dbReference type="EMBL" id="BARU01037133">
    <property type="protein sequence ID" value="GAH84863.1"/>
    <property type="molecule type" value="Genomic_DNA"/>
</dbReference>
<dbReference type="Pfam" id="PF00593">
    <property type="entry name" value="TonB_dep_Rec_b-barrel"/>
    <property type="match status" value="1"/>
</dbReference>
<dbReference type="AlphaFoldDB" id="X1KS70"/>
<dbReference type="Gene3D" id="2.40.170.20">
    <property type="entry name" value="TonB-dependent receptor, beta-barrel domain"/>
    <property type="match status" value="1"/>
</dbReference>
<evidence type="ECO:0000259" key="4">
    <source>
        <dbReference type="Pfam" id="PF00593"/>
    </source>
</evidence>
<comment type="caution">
    <text evidence="5">The sequence shown here is derived from an EMBL/GenBank/DDBJ whole genome shotgun (WGS) entry which is preliminary data.</text>
</comment>
<evidence type="ECO:0000313" key="5">
    <source>
        <dbReference type="EMBL" id="GAH84863.1"/>
    </source>
</evidence>
<dbReference type="SUPFAM" id="SSF56935">
    <property type="entry name" value="Porins"/>
    <property type="match status" value="1"/>
</dbReference>
<name>X1KS70_9ZZZZ</name>
<evidence type="ECO:0000256" key="3">
    <source>
        <dbReference type="ARBA" id="ARBA00023237"/>
    </source>
</evidence>
<evidence type="ECO:0000256" key="1">
    <source>
        <dbReference type="ARBA" id="ARBA00004442"/>
    </source>
</evidence>
<gene>
    <name evidence="5" type="ORF">S03H2_57907</name>
</gene>
<feature type="non-terminal residue" evidence="5">
    <location>
        <position position="1"/>
    </location>
</feature>